<evidence type="ECO:0000256" key="1">
    <source>
        <dbReference type="ARBA" id="ARBA00004651"/>
    </source>
</evidence>
<accession>A0A5N8V4T0</accession>
<feature type="transmembrane region" description="Helical" evidence="7">
    <location>
        <begin position="85"/>
        <end position="110"/>
    </location>
</feature>
<feature type="transmembrane region" description="Helical" evidence="7">
    <location>
        <begin position="116"/>
        <end position="134"/>
    </location>
</feature>
<dbReference type="PANTHER" id="PTHR30086">
    <property type="entry name" value="ARGININE EXPORTER PROTEIN ARGO"/>
    <property type="match status" value="1"/>
</dbReference>
<evidence type="ECO:0000313" key="8">
    <source>
        <dbReference type="EMBL" id="MPY30167.1"/>
    </source>
</evidence>
<keyword evidence="4 7" id="KW-1133">Transmembrane helix</keyword>
<proteinExistence type="predicted"/>
<sequence length="255" mass="27225">MRRGLPRRWAPSAGSPPRPRVSRAALLPHHVADAGNNARHPGAQAGMPVSSMIALLAVWLLALASPGPDFLAVTHSAMARSRRDAMWVGLGVTTANALWIFSSLAGVTVLLTRVQVVYDTIRIAGALYLLYLSFQMLRSIRQPGESAQVAVVKAESRSRVAAWRIGALTNLGNPKVAVFFTSVFAAILPAHLGWGQRTGAGLALVFIAGVWFSVVVARVFSLPKIAAAYRRARRYIDSVTGVMLAGLAVRIGLEG</sequence>
<comment type="caution">
    <text evidence="8">The sequence shown here is derived from an EMBL/GenBank/DDBJ whole genome shotgun (WGS) entry which is preliminary data.</text>
</comment>
<dbReference type="Pfam" id="PF01810">
    <property type="entry name" value="LysE"/>
    <property type="match status" value="1"/>
</dbReference>
<feature type="transmembrane region" description="Helical" evidence="7">
    <location>
        <begin position="176"/>
        <end position="194"/>
    </location>
</feature>
<dbReference type="GO" id="GO:0015171">
    <property type="term" value="F:amino acid transmembrane transporter activity"/>
    <property type="evidence" value="ECO:0007669"/>
    <property type="project" value="TreeGrafter"/>
</dbReference>
<keyword evidence="5 7" id="KW-0472">Membrane</keyword>
<feature type="transmembrane region" description="Helical" evidence="7">
    <location>
        <begin position="235"/>
        <end position="253"/>
    </location>
</feature>
<organism evidence="8 9">
    <name type="scientific">Streptomyces adustus</name>
    <dbReference type="NCBI Taxonomy" id="1609272"/>
    <lineage>
        <taxon>Bacteria</taxon>
        <taxon>Bacillati</taxon>
        <taxon>Actinomycetota</taxon>
        <taxon>Actinomycetes</taxon>
        <taxon>Kitasatosporales</taxon>
        <taxon>Streptomycetaceae</taxon>
        <taxon>Streptomyces</taxon>
    </lineage>
</organism>
<evidence type="ECO:0000313" key="9">
    <source>
        <dbReference type="Proteomes" id="UP000325849"/>
    </source>
</evidence>
<gene>
    <name evidence="8" type="ORF">FNH09_02205</name>
</gene>
<evidence type="ECO:0000256" key="5">
    <source>
        <dbReference type="ARBA" id="ARBA00023136"/>
    </source>
</evidence>
<keyword evidence="9" id="KW-1185">Reference proteome</keyword>
<keyword evidence="2" id="KW-1003">Cell membrane</keyword>
<dbReference type="PANTHER" id="PTHR30086:SF20">
    <property type="entry name" value="ARGININE EXPORTER PROTEIN ARGO-RELATED"/>
    <property type="match status" value="1"/>
</dbReference>
<feature type="transmembrane region" description="Helical" evidence="7">
    <location>
        <begin position="200"/>
        <end position="223"/>
    </location>
</feature>
<dbReference type="InterPro" id="IPR001123">
    <property type="entry name" value="LeuE-type"/>
</dbReference>
<dbReference type="AlphaFoldDB" id="A0A5N8V4T0"/>
<reference evidence="8 9" key="1">
    <citation type="submission" date="2019-07" db="EMBL/GenBank/DDBJ databases">
        <title>New species of Amycolatopsis and Streptomyces.</title>
        <authorList>
            <person name="Duangmal K."/>
            <person name="Teo W.F.A."/>
            <person name="Lipun K."/>
        </authorList>
    </citation>
    <scope>NUCLEOTIDE SEQUENCE [LARGE SCALE GENOMIC DNA]</scope>
    <source>
        <strain evidence="8 9">NBRC 109810</strain>
    </source>
</reference>
<dbReference type="GO" id="GO:0005886">
    <property type="term" value="C:plasma membrane"/>
    <property type="evidence" value="ECO:0007669"/>
    <property type="project" value="UniProtKB-SubCell"/>
</dbReference>
<dbReference type="EMBL" id="VJZD01000004">
    <property type="protein sequence ID" value="MPY30167.1"/>
    <property type="molecule type" value="Genomic_DNA"/>
</dbReference>
<dbReference type="RefSeq" id="WP_152884491.1">
    <property type="nucleotide sequence ID" value="NZ_VJZD01000004.1"/>
</dbReference>
<dbReference type="OrthoDB" id="5185770at2"/>
<name>A0A5N8V4T0_9ACTN</name>
<keyword evidence="3 7" id="KW-0812">Transmembrane</keyword>
<evidence type="ECO:0000256" key="3">
    <source>
        <dbReference type="ARBA" id="ARBA00022692"/>
    </source>
</evidence>
<comment type="subcellular location">
    <subcellularLocation>
        <location evidence="1">Cell membrane</location>
        <topology evidence="1">Multi-pass membrane protein</topology>
    </subcellularLocation>
</comment>
<evidence type="ECO:0000256" key="2">
    <source>
        <dbReference type="ARBA" id="ARBA00022475"/>
    </source>
</evidence>
<evidence type="ECO:0000256" key="7">
    <source>
        <dbReference type="SAM" id="Phobius"/>
    </source>
</evidence>
<dbReference type="PIRSF" id="PIRSF006324">
    <property type="entry name" value="LeuE"/>
    <property type="match status" value="1"/>
</dbReference>
<evidence type="ECO:0000256" key="4">
    <source>
        <dbReference type="ARBA" id="ARBA00022989"/>
    </source>
</evidence>
<protein>
    <submittedName>
        <fullName evidence="8">LysE family translocator</fullName>
    </submittedName>
</protein>
<evidence type="ECO:0000256" key="6">
    <source>
        <dbReference type="SAM" id="MobiDB-lite"/>
    </source>
</evidence>
<dbReference type="Proteomes" id="UP000325849">
    <property type="component" value="Unassembled WGS sequence"/>
</dbReference>
<feature type="region of interest" description="Disordered" evidence="6">
    <location>
        <begin position="1"/>
        <end position="21"/>
    </location>
</feature>